<feature type="domain" description="ABC3 transporter permease C-terminal" evidence="7">
    <location>
        <begin position="679"/>
        <end position="788"/>
    </location>
</feature>
<sequence length="799" mass="89313">MWENYFKVSFRNLTKRKLYTGINILGLTIAIVSFLTISLYIQHELSYDKMYTDADRIYKFNQEFVAAGESQFAGTTPSQLVPTLMEEIPEVEVATLVFDLSIFTSVMIDNGEGNQEESKVAFADENFLKVFDFEMLAGNPDLALKEPNQLVITESTAKRYFKNTNDAIGKILKVDGKDYSVTGVMVDFPSNSHLDFDFLASFKSHRHGINPEWSPSNYYSYAKLRPNTDLDAFSGKMDQMIEKHMGETMRSNGFSSSFHFQPVSSIHLGDSQLKSLKPTSDIKYLYIFGIVAVLLIFIGIINYVNLATAEASERRKEVGLRKVMGADRLQLFGQFISESFILTFSGIVFSLLVLFFNSGSFEGISGVPIRFDLLMTPVGIGVIIGLLLVIGFLSGFYPAMILSGMEPLKALGKNIHFGRGGWLRKGLVVFQFFVSIGLLVATLIVQRQLDYMQSVNLGYDREEVVALTYHYNMRNVVGGFKNELLRTGNAQSVALAADMPIFIKAGYKIFPGGDNDKEMMITGYSVDPDLIKTIGLKIEAGEDFAENELTRTEAFKQKAEHSVMLNEAAVKELGWTPEEAVGKKLDFGDEPTYVKAVVGDFYFNSLHHRVGPMVIMVDPDQANVILVKLPKGNPTKYLAGMESIWKTLAPGRPFNYKFIDQEYAQMYKSEQKVGAIFSVFSAIAIFIACMGLFGLVSYVALRRTREISIRKVLGATVSDVLKVLSADFFVLLGISAVMAVMFGIWFSNQWLQGFAYKTEVSPWIYILAILLVSVISVLTIGYRTVKVFVQNPAKTLKDE</sequence>
<gene>
    <name evidence="9" type="ORF">SAMN05444412_10790</name>
</gene>
<dbReference type="InterPro" id="IPR025857">
    <property type="entry name" value="MacB_PCD"/>
</dbReference>
<keyword evidence="3 6" id="KW-0812">Transmembrane</keyword>
<feature type="transmembrane region" description="Helical" evidence="6">
    <location>
        <begin position="21"/>
        <end position="41"/>
    </location>
</feature>
<keyword evidence="2" id="KW-1003">Cell membrane</keyword>
<dbReference type="PANTHER" id="PTHR30572:SF18">
    <property type="entry name" value="ABC-TYPE MACROLIDE FAMILY EXPORT SYSTEM PERMEASE COMPONENT 2"/>
    <property type="match status" value="1"/>
</dbReference>
<feature type="transmembrane region" description="Helical" evidence="6">
    <location>
        <begin position="284"/>
        <end position="306"/>
    </location>
</feature>
<dbReference type="Pfam" id="PF12704">
    <property type="entry name" value="MacB_PCD"/>
    <property type="match status" value="1"/>
</dbReference>
<evidence type="ECO:0000256" key="1">
    <source>
        <dbReference type="ARBA" id="ARBA00004651"/>
    </source>
</evidence>
<feature type="domain" description="ABC3 transporter permease C-terminal" evidence="7">
    <location>
        <begin position="290"/>
        <end position="407"/>
    </location>
</feature>
<feature type="transmembrane region" description="Helical" evidence="6">
    <location>
        <begin position="331"/>
        <end position="356"/>
    </location>
</feature>
<evidence type="ECO:0000313" key="10">
    <source>
        <dbReference type="Proteomes" id="UP000199663"/>
    </source>
</evidence>
<keyword evidence="4 6" id="KW-1133">Transmembrane helix</keyword>
<keyword evidence="5 6" id="KW-0472">Membrane</keyword>
<dbReference type="RefSeq" id="WP_019597696.1">
    <property type="nucleotide sequence ID" value="NZ_FNQC01000007.1"/>
</dbReference>
<feature type="transmembrane region" description="Helical" evidence="6">
    <location>
        <begin position="675"/>
        <end position="701"/>
    </location>
</feature>
<evidence type="ECO:0000313" key="9">
    <source>
        <dbReference type="EMBL" id="SDZ18695.1"/>
    </source>
</evidence>
<feature type="transmembrane region" description="Helical" evidence="6">
    <location>
        <begin position="426"/>
        <end position="445"/>
    </location>
</feature>
<dbReference type="Pfam" id="PF02687">
    <property type="entry name" value="FtsX"/>
    <property type="match status" value="2"/>
</dbReference>
<dbReference type="InterPro" id="IPR050250">
    <property type="entry name" value="Macrolide_Exporter_MacB"/>
</dbReference>
<evidence type="ECO:0000256" key="2">
    <source>
        <dbReference type="ARBA" id="ARBA00022475"/>
    </source>
</evidence>
<organism evidence="9 10">
    <name type="scientific">Rhodonellum ikkaensis</name>
    <dbReference type="NCBI Taxonomy" id="336829"/>
    <lineage>
        <taxon>Bacteria</taxon>
        <taxon>Pseudomonadati</taxon>
        <taxon>Bacteroidota</taxon>
        <taxon>Cytophagia</taxon>
        <taxon>Cytophagales</taxon>
        <taxon>Cytophagaceae</taxon>
        <taxon>Rhodonellum</taxon>
    </lineage>
</organism>
<accession>A0A1H3R061</accession>
<reference evidence="9 10" key="1">
    <citation type="submission" date="2016-10" db="EMBL/GenBank/DDBJ databases">
        <authorList>
            <person name="Varghese N."/>
            <person name="Submissions S."/>
        </authorList>
    </citation>
    <scope>NUCLEOTIDE SEQUENCE [LARGE SCALE GENOMIC DNA]</scope>
    <source>
        <strain evidence="9 10">DSM 17997</strain>
    </source>
</reference>
<dbReference type="EMBL" id="FNQC01000007">
    <property type="protein sequence ID" value="SDZ18695.1"/>
    <property type="molecule type" value="Genomic_DNA"/>
</dbReference>
<feature type="transmembrane region" description="Helical" evidence="6">
    <location>
        <begin position="376"/>
        <end position="405"/>
    </location>
</feature>
<evidence type="ECO:0000256" key="4">
    <source>
        <dbReference type="ARBA" id="ARBA00022989"/>
    </source>
</evidence>
<evidence type="ECO:0000259" key="8">
    <source>
        <dbReference type="Pfam" id="PF12704"/>
    </source>
</evidence>
<keyword evidence="10" id="KW-1185">Reference proteome</keyword>
<evidence type="ECO:0000256" key="3">
    <source>
        <dbReference type="ARBA" id="ARBA00022692"/>
    </source>
</evidence>
<dbReference type="PANTHER" id="PTHR30572">
    <property type="entry name" value="MEMBRANE COMPONENT OF TRANSPORTER-RELATED"/>
    <property type="match status" value="1"/>
</dbReference>
<dbReference type="Proteomes" id="UP000199663">
    <property type="component" value="Unassembled WGS sequence"/>
</dbReference>
<evidence type="ECO:0000259" key="7">
    <source>
        <dbReference type="Pfam" id="PF02687"/>
    </source>
</evidence>
<feature type="domain" description="MacB-like periplasmic core" evidence="8">
    <location>
        <begin position="20"/>
        <end position="239"/>
    </location>
</feature>
<protein>
    <submittedName>
        <fullName evidence="9">ABC transport system permease protein</fullName>
    </submittedName>
</protein>
<evidence type="ECO:0000256" key="6">
    <source>
        <dbReference type="SAM" id="Phobius"/>
    </source>
</evidence>
<proteinExistence type="predicted"/>
<comment type="subcellular location">
    <subcellularLocation>
        <location evidence="1">Cell membrane</location>
        <topology evidence="1">Multi-pass membrane protein</topology>
    </subcellularLocation>
</comment>
<dbReference type="InterPro" id="IPR003838">
    <property type="entry name" value="ABC3_permease_C"/>
</dbReference>
<feature type="transmembrane region" description="Helical" evidence="6">
    <location>
        <begin position="728"/>
        <end position="751"/>
    </location>
</feature>
<feature type="transmembrane region" description="Helical" evidence="6">
    <location>
        <begin position="763"/>
        <end position="782"/>
    </location>
</feature>
<evidence type="ECO:0000256" key="5">
    <source>
        <dbReference type="ARBA" id="ARBA00023136"/>
    </source>
</evidence>
<name>A0A1H3R061_9BACT</name>
<comment type="caution">
    <text evidence="9">The sequence shown here is derived from an EMBL/GenBank/DDBJ whole genome shotgun (WGS) entry which is preliminary data.</text>
</comment>